<dbReference type="InterPro" id="IPR007404">
    <property type="entry name" value="YdjM-like"/>
</dbReference>
<gene>
    <name evidence="2" type="ordered locus">Theam_1302</name>
</gene>
<name>E8T3D3_THEA1</name>
<organism evidence="2 3">
    <name type="scientific">Thermovibrio ammonificans (strain DSM 15698 / JCM 12110 / HB-1)</name>
    <dbReference type="NCBI Taxonomy" id="648996"/>
    <lineage>
        <taxon>Bacteria</taxon>
        <taxon>Pseudomonadati</taxon>
        <taxon>Aquificota</taxon>
        <taxon>Aquificia</taxon>
        <taxon>Desulfurobacteriales</taxon>
        <taxon>Desulfurobacteriaceae</taxon>
        <taxon>Thermovibrio</taxon>
    </lineage>
</organism>
<feature type="transmembrane region" description="Helical" evidence="1">
    <location>
        <begin position="124"/>
        <end position="141"/>
    </location>
</feature>
<dbReference type="HOGENOM" id="CLU_1634579_0_0_0"/>
<dbReference type="eggNOG" id="COG1988">
    <property type="taxonomic scope" value="Bacteria"/>
</dbReference>
<dbReference type="RefSeq" id="WP_013538051.1">
    <property type="nucleotide sequence ID" value="NC_014926.1"/>
</dbReference>
<dbReference type="Pfam" id="PF04307">
    <property type="entry name" value="YdjM"/>
    <property type="match status" value="1"/>
</dbReference>
<keyword evidence="1" id="KW-1133">Transmembrane helix</keyword>
<proteinExistence type="predicted"/>
<protein>
    <submittedName>
        <fullName evidence="2">Membrane-bound metal-dependent hydrolase</fullName>
    </submittedName>
</protein>
<dbReference type="Proteomes" id="UP000006362">
    <property type="component" value="Chromosome"/>
</dbReference>
<dbReference type="AlphaFoldDB" id="E8T3D3"/>
<dbReference type="GO" id="GO:0016787">
    <property type="term" value="F:hydrolase activity"/>
    <property type="evidence" value="ECO:0007669"/>
    <property type="project" value="UniProtKB-KW"/>
</dbReference>
<dbReference type="STRING" id="648996.Theam_1302"/>
<feature type="transmembrane region" description="Helical" evidence="1">
    <location>
        <begin position="51"/>
        <end position="71"/>
    </location>
</feature>
<evidence type="ECO:0000256" key="1">
    <source>
        <dbReference type="SAM" id="Phobius"/>
    </source>
</evidence>
<dbReference type="KEGG" id="tam:Theam_1302"/>
<keyword evidence="3" id="KW-1185">Reference proteome</keyword>
<feature type="transmembrane region" description="Helical" evidence="1">
    <location>
        <begin position="83"/>
        <end position="104"/>
    </location>
</feature>
<keyword evidence="2" id="KW-0378">Hydrolase</keyword>
<dbReference type="EMBL" id="CP002444">
    <property type="protein sequence ID" value="ADU97265.1"/>
    <property type="molecule type" value="Genomic_DNA"/>
</dbReference>
<evidence type="ECO:0000313" key="2">
    <source>
        <dbReference type="EMBL" id="ADU97265.1"/>
    </source>
</evidence>
<keyword evidence="1" id="KW-0812">Transmembrane</keyword>
<accession>E8T3D3</accession>
<dbReference type="OrthoDB" id="5459053at2"/>
<sequence>MTLGTHMLAAVVASLALNLPLIPALLGALLPDLDLKKGLPFPPKRTLFNAHRGITHHLLWLPVLFMASLWVKDFINHTLGVWLLSFTVGFATHLLLDALTPLGIPYKHTYYPRLSLKLFKTGKLGELFVILILLFVILYQVQHENLNYLEILGLGGLNEVLH</sequence>
<keyword evidence="1" id="KW-0472">Membrane</keyword>
<evidence type="ECO:0000313" key="3">
    <source>
        <dbReference type="Proteomes" id="UP000006362"/>
    </source>
</evidence>
<reference evidence="2" key="1">
    <citation type="submission" date="2011-01" db="EMBL/GenBank/DDBJ databases">
        <title>Complete sequence of chromosome of Thermovibrio ammonificans HB-1.</title>
        <authorList>
            <consortium name="US DOE Joint Genome Institute"/>
            <person name="Lucas S."/>
            <person name="Copeland A."/>
            <person name="Lapidus A."/>
            <person name="Cheng J.-F."/>
            <person name="Goodwin L."/>
            <person name="Pitluck S."/>
            <person name="Davenport K."/>
            <person name="Detter J.C."/>
            <person name="Han C."/>
            <person name="Tapia R."/>
            <person name="Land M."/>
            <person name="Hauser L."/>
            <person name="Kyrpides N."/>
            <person name="Ivanova N."/>
            <person name="Ovchinnikova G."/>
            <person name="Vetriani C."/>
            <person name="Woyke T."/>
        </authorList>
    </citation>
    <scope>NUCLEOTIDE SEQUENCE [LARGE SCALE GENOMIC DNA]</scope>
    <source>
        <strain evidence="2">HB-1</strain>
    </source>
</reference>